<reference evidence="8 9" key="1">
    <citation type="journal article" date="2013" name="Curr. Biol.">
        <title>The Genome of the Foraminiferan Reticulomyxa filosa.</title>
        <authorList>
            <person name="Glockner G."/>
            <person name="Hulsmann N."/>
            <person name="Schleicher M."/>
            <person name="Noegel A.A."/>
            <person name="Eichinger L."/>
            <person name="Gallinger C."/>
            <person name="Pawlowski J."/>
            <person name="Sierra R."/>
            <person name="Euteneuer U."/>
            <person name="Pillet L."/>
            <person name="Moustafa A."/>
            <person name="Platzer M."/>
            <person name="Groth M."/>
            <person name="Szafranski K."/>
            <person name="Schliwa M."/>
        </authorList>
    </citation>
    <scope>NUCLEOTIDE SEQUENCE [LARGE SCALE GENOMIC DNA]</scope>
</reference>
<evidence type="ECO:0000256" key="4">
    <source>
        <dbReference type="ARBA" id="ARBA00022701"/>
    </source>
</evidence>
<keyword evidence="6" id="KW-0206">Cytoskeleton</keyword>
<dbReference type="Proteomes" id="UP000023152">
    <property type="component" value="Unassembled WGS sequence"/>
</dbReference>
<evidence type="ECO:0000313" key="9">
    <source>
        <dbReference type="Proteomes" id="UP000023152"/>
    </source>
</evidence>
<evidence type="ECO:0000313" key="8">
    <source>
        <dbReference type="EMBL" id="ETO20168.1"/>
    </source>
</evidence>
<feature type="coiled-coil region" evidence="7">
    <location>
        <begin position="177"/>
        <end position="248"/>
    </location>
</feature>
<dbReference type="AlphaFoldDB" id="X6N2P0"/>
<dbReference type="Pfam" id="PF06705">
    <property type="entry name" value="SF-assemblin"/>
    <property type="match status" value="1"/>
</dbReference>
<evidence type="ECO:0000256" key="5">
    <source>
        <dbReference type="ARBA" id="ARBA00023054"/>
    </source>
</evidence>
<sequence>MQTDNSRRCLTAVKNEKNINASEDIRRQLSGLAGSFDGFEQEIQKCKSKKKDEWEKQLIELKNSTSSLRNDVLLEQKRREETVEAMNSMFDSQITKVKTDMEKEFNKKITSLEECVKMLTNKVDSLSENMERERQNFPSLVEMHTKDLVKQVRDFKNKFEGDIQSREQKEKSIYQLIEQQEHRIKELILAEKAEREKRISRLNDEIETGMNLHTKKSKAIRESLTHEIDQLNLKIEENNKQRQEMTEEVVKALCHYSSALHDGLKIVSST</sequence>
<feature type="coiled-coil region" evidence="7">
    <location>
        <begin position="109"/>
        <end position="136"/>
    </location>
</feature>
<dbReference type="PANTHER" id="PTHR40412">
    <property type="entry name" value="SF-ASSEMBLIN"/>
    <property type="match status" value="1"/>
</dbReference>
<evidence type="ECO:0000256" key="6">
    <source>
        <dbReference type="ARBA" id="ARBA00023212"/>
    </source>
</evidence>
<proteinExistence type="inferred from homology"/>
<evidence type="ECO:0000256" key="2">
    <source>
        <dbReference type="ARBA" id="ARBA00005678"/>
    </source>
</evidence>
<name>X6N2P0_RETFI</name>
<comment type="subcellular location">
    <subcellularLocation>
        <location evidence="1">Cytoplasm</location>
        <location evidence="1">Cytoskeleton</location>
    </subcellularLocation>
</comment>
<dbReference type="EMBL" id="ASPP01012862">
    <property type="protein sequence ID" value="ETO20168.1"/>
    <property type="molecule type" value="Genomic_DNA"/>
</dbReference>
<comment type="similarity">
    <text evidence="2">Belongs to the SF-assemblin family.</text>
</comment>
<comment type="caution">
    <text evidence="8">The sequence shown here is derived from an EMBL/GenBank/DDBJ whole genome shotgun (WGS) entry which is preliminary data.</text>
</comment>
<keyword evidence="4" id="KW-0493">Microtubule</keyword>
<dbReference type="GO" id="GO:0005874">
    <property type="term" value="C:microtubule"/>
    <property type="evidence" value="ECO:0007669"/>
    <property type="project" value="UniProtKB-KW"/>
</dbReference>
<dbReference type="OrthoDB" id="436841at2759"/>
<keyword evidence="5 7" id="KW-0175">Coiled coil</keyword>
<dbReference type="InterPro" id="IPR008374">
    <property type="entry name" value="SF_assemblin/giardin_b"/>
</dbReference>
<accession>X6N2P0</accession>
<keyword evidence="3" id="KW-0963">Cytoplasm</keyword>
<evidence type="ECO:0000256" key="3">
    <source>
        <dbReference type="ARBA" id="ARBA00022490"/>
    </source>
</evidence>
<evidence type="ECO:0000256" key="1">
    <source>
        <dbReference type="ARBA" id="ARBA00004245"/>
    </source>
</evidence>
<keyword evidence="9" id="KW-1185">Reference proteome</keyword>
<gene>
    <name evidence="8" type="ORF">RFI_17050</name>
</gene>
<dbReference type="PANTHER" id="PTHR40412:SF1">
    <property type="entry name" value="SF-ASSEMBLIN"/>
    <property type="match status" value="1"/>
</dbReference>
<organism evidence="8 9">
    <name type="scientific">Reticulomyxa filosa</name>
    <dbReference type="NCBI Taxonomy" id="46433"/>
    <lineage>
        <taxon>Eukaryota</taxon>
        <taxon>Sar</taxon>
        <taxon>Rhizaria</taxon>
        <taxon>Retaria</taxon>
        <taxon>Foraminifera</taxon>
        <taxon>Monothalamids</taxon>
        <taxon>Reticulomyxidae</taxon>
        <taxon>Reticulomyxa</taxon>
    </lineage>
</organism>
<dbReference type="GO" id="GO:0005200">
    <property type="term" value="F:structural constituent of cytoskeleton"/>
    <property type="evidence" value="ECO:0007669"/>
    <property type="project" value="InterPro"/>
</dbReference>
<dbReference type="PRINTS" id="PR01799">
    <property type="entry name" value="SFASSEMBLIN"/>
</dbReference>
<dbReference type="OMA" id="QNYCDEQ"/>
<protein>
    <submittedName>
        <fullName evidence="8">Uncharacterized protein</fullName>
    </submittedName>
</protein>
<evidence type="ECO:0000256" key="7">
    <source>
        <dbReference type="SAM" id="Coils"/>
    </source>
</evidence>